<dbReference type="Proteomes" id="UP000546200">
    <property type="component" value="Unassembled WGS sequence"/>
</dbReference>
<dbReference type="EMBL" id="JACIJK010000005">
    <property type="protein sequence ID" value="MBB5715076.1"/>
    <property type="molecule type" value="Genomic_DNA"/>
</dbReference>
<protein>
    <submittedName>
        <fullName evidence="2">Uncharacterized protein</fullName>
    </submittedName>
</protein>
<dbReference type="RefSeq" id="WP_184057357.1">
    <property type="nucleotide sequence ID" value="NZ_JACIJK010000005.1"/>
</dbReference>
<proteinExistence type="predicted"/>
<evidence type="ECO:0000313" key="2">
    <source>
        <dbReference type="EMBL" id="MBB5715076.1"/>
    </source>
</evidence>
<gene>
    <name evidence="2" type="ORF">FHS94_001917</name>
</gene>
<accession>A0A7W9BDX7</accession>
<feature type="region of interest" description="Disordered" evidence="1">
    <location>
        <begin position="16"/>
        <end position="46"/>
    </location>
</feature>
<feature type="compositionally biased region" description="Basic and acidic residues" evidence="1">
    <location>
        <begin position="37"/>
        <end position="46"/>
    </location>
</feature>
<dbReference type="AlphaFoldDB" id="A0A7W9BDX7"/>
<evidence type="ECO:0000313" key="3">
    <source>
        <dbReference type="Proteomes" id="UP000546200"/>
    </source>
</evidence>
<sequence length="46" mass="5086">MAGQDDRAERLKAQLRANLRRRKVPGDDPGEDATPSPDKDRAQPDA</sequence>
<reference evidence="2 3" key="1">
    <citation type="submission" date="2020-08" db="EMBL/GenBank/DDBJ databases">
        <title>Genomic Encyclopedia of Type Strains, Phase IV (KMG-IV): sequencing the most valuable type-strain genomes for metagenomic binning, comparative biology and taxonomic classification.</title>
        <authorList>
            <person name="Goeker M."/>
        </authorList>
    </citation>
    <scope>NUCLEOTIDE SEQUENCE [LARGE SCALE GENOMIC DNA]</scope>
    <source>
        <strain evidence="2 3">DSM 100044</strain>
    </source>
</reference>
<evidence type="ECO:0000256" key="1">
    <source>
        <dbReference type="SAM" id="MobiDB-lite"/>
    </source>
</evidence>
<name>A0A7W9BDX7_9SPHN</name>
<keyword evidence="3" id="KW-1185">Reference proteome</keyword>
<organism evidence="2 3">
    <name type="scientific">Sphingomonas aerophila</name>
    <dbReference type="NCBI Taxonomy" id="1344948"/>
    <lineage>
        <taxon>Bacteria</taxon>
        <taxon>Pseudomonadati</taxon>
        <taxon>Pseudomonadota</taxon>
        <taxon>Alphaproteobacteria</taxon>
        <taxon>Sphingomonadales</taxon>
        <taxon>Sphingomonadaceae</taxon>
        <taxon>Sphingomonas</taxon>
    </lineage>
</organism>
<comment type="caution">
    <text evidence="2">The sequence shown here is derived from an EMBL/GenBank/DDBJ whole genome shotgun (WGS) entry which is preliminary data.</text>
</comment>